<dbReference type="PANTHER" id="PTHR23132:SF25">
    <property type="entry name" value="D-ALANINE--D-ALANINE LIGASE A"/>
    <property type="match status" value="1"/>
</dbReference>
<dbReference type="SUPFAM" id="SSF52440">
    <property type="entry name" value="PreATP-grasp domain"/>
    <property type="match status" value="1"/>
</dbReference>
<comment type="catalytic activity">
    <reaction evidence="13">
        <text>2 D-alanine + ATP = D-alanyl-D-alanine + ADP + phosphate + H(+)</text>
        <dbReference type="Rhea" id="RHEA:11224"/>
        <dbReference type="ChEBI" id="CHEBI:15378"/>
        <dbReference type="ChEBI" id="CHEBI:30616"/>
        <dbReference type="ChEBI" id="CHEBI:43474"/>
        <dbReference type="ChEBI" id="CHEBI:57416"/>
        <dbReference type="ChEBI" id="CHEBI:57822"/>
        <dbReference type="ChEBI" id="CHEBI:456216"/>
        <dbReference type="EC" id="6.3.2.4"/>
    </reaction>
</comment>
<evidence type="ECO:0000256" key="7">
    <source>
        <dbReference type="ARBA" id="ARBA00022840"/>
    </source>
</evidence>
<dbReference type="Gene3D" id="3.30.1490.20">
    <property type="entry name" value="ATP-grasp fold, A domain"/>
    <property type="match status" value="1"/>
</dbReference>
<sequence length="352" mass="38230">MRKTAIAIVFGGCSTEYEVSLSSAAAVIDHLNEDSYQVIPIGITREGEWYRYYGDAASIREDRWTTHPSRIPAVLSTSRDRKGLIELVGTEYRFTALDVVFPVLHGRNGEDGTLQGLLELSDIPFVGCGMLSSALCMDKAYAKTIASAAGIDVAESVTLYPGSSVAEAVGSADKLGYPLYVKPARSGSSIGITKAHDEKELQEGIEQALLHDDKIVVERHVDGFEIGCAVLGTSDPFIGEIDEIELTSSFFDYDQKYTLSASFIHLPARIDAETSARAKAAALTVYRALGCSGFARVDFFLASDGRLLFNEVNTIPGFTSNSRYPNMMRQAGLSFPELLDRLIASALGERRV</sequence>
<dbReference type="SUPFAM" id="SSF56059">
    <property type="entry name" value="Glutathione synthetase ATP-binding domain-like"/>
    <property type="match status" value="1"/>
</dbReference>
<dbReference type="InterPro" id="IPR011761">
    <property type="entry name" value="ATP-grasp"/>
</dbReference>
<keyword evidence="11" id="KW-0464">Manganese</keyword>
<evidence type="ECO:0000256" key="14">
    <source>
        <dbReference type="PROSITE-ProRule" id="PRU00409"/>
    </source>
</evidence>
<comment type="similarity">
    <text evidence="3 13">Belongs to the D-alanine--D-alanine ligase family.</text>
</comment>
<keyword evidence="8" id="KW-0460">Magnesium</keyword>
<evidence type="ECO:0000256" key="5">
    <source>
        <dbReference type="ARBA" id="ARBA00022723"/>
    </source>
</evidence>
<organism evidence="16 17">
    <name type="scientific">Cohnella hongkongensis</name>
    <dbReference type="NCBI Taxonomy" id="178337"/>
    <lineage>
        <taxon>Bacteria</taxon>
        <taxon>Bacillati</taxon>
        <taxon>Bacillota</taxon>
        <taxon>Bacilli</taxon>
        <taxon>Bacillales</taxon>
        <taxon>Paenibacillaceae</taxon>
        <taxon>Cohnella</taxon>
    </lineage>
</organism>
<dbReference type="HAMAP" id="MF_00047">
    <property type="entry name" value="Dala_Dala_lig"/>
    <property type="match status" value="1"/>
</dbReference>
<keyword evidence="13" id="KW-0963">Cytoplasm</keyword>
<dbReference type="NCBIfam" id="NF000091">
    <property type="entry name" value="D_ala_D_ser_VanG"/>
    <property type="match status" value="1"/>
</dbReference>
<keyword evidence="17" id="KW-1185">Reference proteome</keyword>
<feature type="domain" description="ATP-grasp" evidence="15">
    <location>
        <begin position="143"/>
        <end position="344"/>
    </location>
</feature>
<dbReference type="Gene3D" id="3.40.50.20">
    <property type="match status" value="1"/>
</dbReference>
<comment type="cofactor">
    <cofactor evidence="1">
        <name>Mn(2+)</name>
        <dbReference type="ChEBI" id="CHEBI:29035"/>
    </cofactor>
</comment>
<dbReference type="InterPro" id="IPR013815">
    <property type="entry name" value="ATP_grasp_subdomain_1"/>
</dbReference>
<evidence type="ECO:0000256" key="4">
    <source>
        <dbReference type="ARBA" id="ARBA00022598"/>
    </source>
</evidence>
<dbReference type="Pfam" id="PF01820">
    <property type="entry name" value="Dala_Dala_lig_N"/>
    <property type="match status" value="1"/>
</dbReference>
<evidence type="ECO:0000256" key="11">
    <source>
        <dbReference type="ARBA" id="ARBA00023211"/>
    </source>
</evidence>
<dbReference type="PROSITE" id="PS00844">
    <property type="entry name" value="DALA_DALA_LIGASE_2"/>
    <property type="match status" value="1"/>
</dbReference>
<keyword evidence="5" id="KW-0479">Metal-binding</keyword>
<dbReference type="NCBIfam" id="NF002378">
    <property type="entry name" value="PRK01372.1"/>
    <property type="match status" value="1"/>
</dbReference>
<evidence type="ECO:0000256" key="6">
    <source>
        <dbReference type="ARBA" id="ARBA00022741"/>
    </source>
</evidence>
<evidence type="ECO:0000256" key="13">
    <source>
        <dbReference type="HAMAP-Rule" id="MF_00047"/>
    </source>
</evidence>
<dbReference type="InterPro" id="IPR000291">
    <property type="entry name" value="D-Ala_lig_Van_CS"/>
</dbReference>
<dbReference type="Pfam" id="PF07478">
    <property type="entry name" value="Dala_Dala_lig_C"/>
    <property type="match status" value="1"/>
</dbReference>
<dbReference type="Gene3D" id="3.30.470.20">
    <property type="entry name" value="ATP-grasp fold, B domain"/>
    <property type="match status" value="1"/>
</dbReference>
<comment type="caution">
    <text evidence="16">The sequence shown here is derived from an EMBL/GenBank/DDBJ whole genome shotgun (WGS) entry which is preliminary data.</text>
</comment>
<keyword evidence="4 13" id="KW-0436">Ligase</keyword>
<dbReference type="InterPro" id="IPR005905">
    <property type="entry name" value="D_ala_D_ala"/>
</dbReference>
<comment type="function">
    <text evidence="13">Cell wall formation.</text>
</comment>
<evidence type="ECO:0000256" key="1">
    <source>
        <dbReference type="ARBA" id="ARBA00001936"/>
    </source>
</evidence>
<evidence type="ECO:0000256" key="2">
    <source>
        <dbReference type="ARBA" id="ARBA00001946"/>
    </source>
</evidence>
<gene>
    <name evidence="16" type="primary">vanG</name>
    <name evidence="13" type="synonym">ddl</name>
    <name evidence="16" type="ORF">ACFO3S_22700</name>
</gene>
<evidence type="ECO:0000256" key="12">
    <source>
        <dbReference type="ARBA" id="ARBA00023316"/>
    </source>
</evidence>
<evidence type="ECO:0000256" key="9">
    <source>
        <dbReference type="ARBA" id="ARBA00022960"/>
    </source>
</evidence>
<evidence type="ECO:0000259" key="15">
    <source>
        <dbReference type="PROSITE" id="PS50975"/>
    </source>
</evidence>
<protein>
    <recommendedName>
        <fullName evidence="13">D-alanine--D-alanine ligase</fullName>
        <ecNumber evidence="13">6.3.2.4</ecNumber>
    </recommendedName>
    <alternativeName>
        <fullName evidence="13">D-Ala-D-Ala ligase</fullName>
    </alternativeName>
    <alternativeName>
        <fullName evidence="13">D-alanylalanine synthetase</fullName>
    </alternativeName>
</protein>
<dbReference type="InterPro" id="IPR016185">
    <property type="entry name" value="PreATP-grasp_dom_sf"/>
</dbReference>
<keyword evidence="9 13" id="KW-0133">Cell shape</keyword>
<evidence type="ECO:0000256" key="3">
    <source>
        <dbReference type="ARBA" id="ARBA00010871"/>
    </source>
</evidence>
<keyword evidence="6 14" id="KW-0547">Nucleotide-binding</keyword>
<dbReference type="PIRSF" id="PIRSF039102">
    <property type="entry name" value="Ddl/VanB"/>
    <property type="match status" value="1"/>
</dbReference>
<dbReference type="NCBIfam" id="NF002528">
    <property type="entry name" value="PRK01966.1-4"/>
    <property type="match status" value="1"/>
</dbReference>
<reference evidence="17" key="1">
    <citation type="journal article" date="2019" name="Int. J. Syst. Evol. Microbiol.">
        <title>The Global Catalogue of Microorganisms (GCM) 10K type strain sequencing project: providing services to taxonomists for standard genome sequencing and annotation.</title>
        <authorList>
            <consortium name="The Broad Institute Genomics Platform"/>
            <consortium name="The Broad Institute Genome Sequencing Center for Infectious Disease"/>
            <person name="Wu L."/>
            <person name="Ma J."/>
        </authorList>
    </citation>
    <scope>NUCLEOTIDE SEQUENCE [LARGE SCALE GENOMIC DNA]</scope>
    <source>
        <strain evidence="17">CCUG 49571</strain>
    </source>
</reference>
<comment type="pathway">
    <text evidence="13">Cell wall biogenesis; peptidoglycan biosynthesis.</text>
</comment>
<dbReference type="PANTHER" id="PTHR23132">
    <property type="entry name" value="D-ALANINE--D-ALANINE LIGASE"/>
    <property type="match status" value="1"/>
</dbReference>
<dbReference type="Proteomes" id="UP001596028">
    <property type="component" value="Unassembled WGS sequence"/>
</dbReference>
<dbReference type="GO" id="GO:0160222">
    <property type="term" value="F:D-alanine-D-serine ligase activity"/>
    <property type="evidence" value="ECO:0007669"/>
    <property type="project" value="UniProtKB-EC"/>
</dbReference>
<evidence type="ECO:0000256" key="10">
    <source>
        <dbReference type="ARBA" id="ARBA00022984"/>
    </source>
</evidence>
<comment type="subcellular location">
    <subcellularLocation>
        <location evidence="13">Cytoplasm</location>
    </subcellularLocation>
</comment>
<accession>A0ABV9FIN1</accession>
<keyword evidence="12 13" id="KW-0961">Cell wall biogenesis/degradation</keyword>
<dbReference type="PROSITE" id="PS50975">
    <property type="entry name" value="ATP_GRASP"/>
    <property type="match status" value="1"/>
</dbReference>
<proteinExistence type="inferred from homology"/>
<dbReference type="InterPro" id="IPR011127">
    <property type="entry name" value="Dala_Dala_lig_N"/>
</dbReference>
<name>A0ABV9FIN1_9BACL</name>
<evidence type="ECO:0000313" key="16">
    <source>
        <dbReference type="EMBL" id="MFC4601069.1"/>
    </source>
</evidence>
<dbReference type="RefSeq" id="WP_378100726.1">
    <property type="nucleotide sequence ID" value="NZ_JBHSEP010000022.1"/>
</dbReference>
<dbReference type="NCBIfam" id="TIGR01205">
    <property type="entry name" value="D_ala_D_alaTIGR"/>
    <property type="match status" value="1"/>
</dbReference>
<keyword evidence="7 14" id="KW-0067">ATP-binding</keyword>
<dbReference type="EC" id="6.3.2.4" evidence="13"/>
<dbReference type="InterPro" id="IPR011095">
    <property type="entry name" value="Dala_Dala_lig_C"/>
</dbReference>
<comment type="cofactor">
    <cofactor evidence="2">
        <name>Mg(2+)</name>
        <dbReference type="ChEBI" id="CHEBI:18420"/>
    </cofactor>
</comment>
<dbReference type="PROSITE" id="PS00843">
    <property type="entry name" value="DALA_DALA_LIGASE_1"/>
    <property type="match status" value="1"/>
</dbReference>
<evidence type="ECO:0000256" key="8">
    <source>
        <dbReference type="ARBA" id="ARBA00022842"/>
    </source>
</evidence>
<dbReference type="EMBL" id="JBHSEP010000022">
    <property type="protein sequence ID" value="MFC4601069.1"/>
    <property type="molecule type" value="Genomic_DNA"/>
</dbReference>
<evidence type="ECO:0000313" key="17">
    <source>
        <dbReference type="Proteomes" id="UP001596028"/>
    </source>
</evidence>
<keyword evidence="10 13" id="KW-0573">Peptidoglycan synthesis</keyword>